<feature type="signal peptide" evidence="2">
    <location>
        <begin position="1"/>
        <end position="28"/>
    </location>
</feature>
<reference evidence="3 4" key="1">
    <citation type="submission" date="2018-11" db="EMBL/GenBank/DDBJ databases">
        <title>Sequencing the genomes of 1000 actinobacteria strains.</title>
        <authorList>
            <person name="Klenk H.-P."/>
        </authorList>
    </citation>
    <scope>NUCLEOTIDE SEQUENCE [LARGE SCALE GENOMIC DNA]</scope>
    <source>
        <strain evidence="3 4">DSM 44254</strain>
    </source>
</reference>
<protein>
    <submittedName>
        <fullName evidence="3">Uncharacterized protein</fullName>
    </submittedName>
</protein>
<accession>A0A3N1D1R4</accession>
<evidence type="ECO:0000313" key="3">
    <source>
        <dbReference type="EMBL" id="ROO87452.1"/>
    </source>
</evidence>
<dbReference type="OrthoDB" id="3478539at2"/>
<sequence>MRNHRVGAAAAMLALTGVLTLNAAPAQAAPEPERKSTSQVRGPAKPTEAERNEIIAKLRKLNAPETAITAVKSGTYIGWDDKGPYLHGWAPYCDIHLFIPIEWIFLIPGASIGGSGCWTF</sequence>
<gene>
    <name evidence="3" type="ORF">EDD29_5060</name>
</gene>
<proteinExistence type="predicted"/>
<keyword evidence="4" id="KW-1185">Reference proteome</keyword>
<dbReference type="RefSeq" id="WP_148086086.1">
    <property type="nucleotide sequence ID" value="NZ_RJKE01000001.1"/>
</dbReference>
<feature type="chain" id="PRO_5017961306" evidence="2">
    <location>
        <begin position="29"/>
        <end position="120"/>
    </location>
</feature>
<evidence type="ECO:0000256" key="2">
    <source>
        <dbReference type="SAM" id="SignalP"/>
    </source>
</evidence>
<comment type="caution">
    <text evidence="3">The sequence shown here is derived from an EMBL/GenBank/DDBJ whole genome shotgun (WGS) entry which is preliminary data.</text>
</comment>
<keyword evidence="2" id="KW-0732">Signal</keyword>
<dbReference type="AlphaFoldDB" id="A0A3N1D1R4"/>
<feature type="region of interest" description="Disordered" evidence="1">
    <location>
        <begin position="25"/>
        <end position="50"/>
    </location>
</feature>
<dbReference type="Proteomes" id="UP000272400">
    <property type="component" value="Unassembled WGS sequence"/>
</dbReference>
<name>A0A3N1D1R4_9ACTN</name>
<evidence type="ECO:0000256" key="1">
    <source>
        <dbReference type="SAM" id="MobiDB-lite"/>
    </source>
</evidence>
<dbReference type="EMBL" id="RJKE01000001">
    <property type="protein sequence ID" value="ROO87452.1"/>
    <property type="molecule type" value="Genomic_DNA"/>
</dbReference>
<organism evidence="3 4">
    <name type="scientific">Actinocorallia herbida</name>
    <dbReference type="NCBI Taxonomy" id="58109"/>
    <lineage>
        <taxon>Bacteria</taxon>
        <taxon>Bacillati</taxon>
        <taxon>Actinomycetota</taxon>
        <taxon>Actinomycetes</taxon>
        <taxon>Streptosporangiales</taxon>
        <taxon>Thermomonosporaceae</taxon>
        <taxon>Actinocorallia</taxon>
    </lineage>
</organism>
<evidence type="ECO:0000313" key="4">
    <source>
        <dbReference type="Proteomes" id="UP000272400"/>
    </source>
</evidence>